<dbReference type="EMBL" id="RQTJ01000033">
    <property type="protein sequence ID" value="RRA91765.1"/>
    <property type="molecule type" value="Genomic_DNA"/>
</dbReference>
<sequence>MKNFILLVSFCALASCKKPLANFTEAQPANTKDQSAFPNKMIGTYHNYETDTDLVIQKELILSTQYFRDTLSEKDLLKIQQEIELTSKKLNDTLFIASYNVTDTIFNLQQNDILRKLKGYYFLNIANEDKNWNVTKLKFKNNIVSLNDIRTEEEINTLAELTETVVDTIRPATFKLSKKQFRKFVKQNGFTEGSVYVKKN</sequence>
<dbReference type="Proteomes" id="UP000268372">
    <property type="component" value="Unassembled WGS sequence"/>
</dbReference>
<dbReference type="OrthoDB" id="1358039at2"/>
<keyword evidence="3" id="KW-1185">Reference proteome</keyword>
<protein>
    <submittedName>
        <fullName evidence="2">Uncharacterized protein</fullName>
    </submittedName>
</protein>
<gene>
    <name evidence="2" type="ORF">EG242_12360</name>
</gene>
<dbReference type="AlphaFoldDB" id="A0A3P1AS98"/>
<feature type="chain" id="PRO_5018109867" evidence="1">
    <location>
        <begin position="22"/>
        <end position="200"/>
    </location>
</feature>
<evidence type="ECO:0000313" key="3">
    <source>
        <dbReference type="Proteomes" id="UP000268372"/>
    </source>
</evidence>
<evidence type="ECO:0000313" key="2">
    <source>
        <dbReference type="EMBL" id="RRA91765.1"/>
    </source>
</evidence>
<dbReference type="RefSeq" id="WP_124900173.1">
    <property type="nucleotide sequence ID" value="NZ_RQTJ01000033.1"/>
</dbReference>
<keyword evidence="1" id="KW-0732">Signal</keyword>
<evidence type="ECO:0000256" key="1">
    <source>
        <dbReference type="SAM" id="SignalP"/>
    </source>
</evidence>
<name>A0A3P1AS98_9FLAO</name>
<proteinExistence type="predicted"/>
<dbReference type="PROSITE" id="PS51257">
    <property type="entry name" value="PROKAR_LIPOPROTEIN"/>
    <property type="match status" value="1"/>
</dbReference>
<organism evidence="2 3">
    <name type="scientific">Paenimyroides viscosum</name>
    <dbReference type="NCBI Taxonomy" id="2488729"/>
    <lineage>
        <taxon>Bacteria</taxon>
        <taxon>Pseudomonadati</taxon>
        <taxon>Bacteroidota</taxon>
        <taxon>Flavobacteriia</taxon>
        <taxon>Flavobacteriales</taxon>
        <taxon>Flavobacteriaceae</taxon>
        <taxon>Paenimyroides</taxon>
    </lineage>
</organism>
<comment type="caution">
    <text evidence="2">The sequence shown here is derived from an EMBL/GenBank/DDBJ whole genome shotgun (WGS) entry which is preliminary data.</text>
</comment>
<accession>A0A3P1AS98</accession>
<feature type="signal peptide" evidence="1">
    <location>
        <begin position="1"/>
        <end position="21"/>
    </location>
</feature>
<reference evidence="2 3" key="1">
    <citation type="submission" date="2018-11" db="EMBL/GenBank/DDBJ databases">
        <title>Flavobacterium sp. nov., YIM 102796 draft genome.</title>
        <authorList>
            <person name="Li G."/>
            <person name="Jiang Y."/>
        </authorList>
    </citation>
    <scope>NUCLEOTIDE SEQUENCE [LARGE SCALE GENOMIC DNA]</scope>
    <source>
        <strain evidence="2 3">YIM 102796</strain>
    </source>
</reference>